<feature type="non-terminal residue" evidence="1">
    <location>
        <position position="1"/>
    </location>
</feature>
<sequence length="80" mass="9470">TKKNVDPRLERWLLRLSLYEFEINYKQGKENIVAEGLSRLPNQEEINRDLNDDYFYTLIANIDEININEQTYSSSLNNSS</sequence>
<dbReference type="AlphaFoldDB" id="A0A814TFT8"/>
<gene>
    <name evidence="1" type="ORF">OXX778_LOCUS23560</name>
</gene>
<organism evidence="1 2">
    <name type="scientific">Brachionus calyciflorus</name>
    <dbReference type="NCBI Taxonomy" id="104777"/>
    <lineage>
        <taxon>Eukaryota</taxon>
        <taxon>Metazoa</taxon>
        <taxon>Spiralia</taxon>
        <taxon>Gnathifera</taxon>
        <taxon>Rotifera</taxon>
        <taxon>Eurotatoria</taxon>
        <taxon>Monogononta</taxon>
        <taxon>Pseudotrocha</taxon>
        <taxon>Ploima</taxon>
        <taxon>Brachionidae</taxon>
        <taxon>Brachionus</taxon>
    </lineage>
</organism>
<name>A0A814TFT8_9BILA</name>
<evidence type="ECO:0008006" key="3">
    <source>
        <dbReference type="Google" id="ProtNLM"/>
    </source>
</evidence>
<accession>A0A814TFT8</accession>
<proteinExistence type="predicted"/>
<dbReference type="Proteomes" id="UP000663879">
    <property type="component" value="Unassembled WGS sequence"/>
</dbReference>
<evidence type="ECO:0000313" key="1">
    <source>
        <dbReference type="EMBL" id="CAF1159519.1"/>
    </source>
</evidence>
<comment type="caution">
    <text evidence="1">The sequence shown here is derived from an EMBL/GenBank/DDBJ whole genome shotgun (WGS) entry which is preliminary data.</text>
</comment>
<protein>
    <recommendedName>
        <fullName evidence="3">Reverse transcriptase RNase H-like domain-containing protein</fullName>
    </recommendedName>
</protein>
<dbReference type="OrthoDB" id="427924at2759"/>
<reference evidence="1" key="1">
    <citation type="submission" date="2021-02" db="EMBL/GenBank/DDBJ databases">
        <authorList>
            <person name="Nowell W R."/>
        </authorList>
    </citation>
    <scope>NUCLEOTIDE SEQUENCE</scope>
    <source>
        <strain evidence="1">Ploen Becks lab</strain>
    </source>
</reference>
<dbReference type="EMBL" id="CAJNOC010013783">
    <property type="protein sequence ID" value="CAF1159519.1"/>
    <property type="molecule type" value="Genomic_DNA"/>
</dbReference>
<keyword evidence="2" id="KW-1185">Reference proteome</keyword>
<evidence type="ECO:0000313" key="2">
    <source>
        <dbReference type="Proteomes" id="UP000663879"/>
    </source>
</evidence>